<organism evidence="1 2">
    <name type="scientific">Manduca sexta</name>
    <name type="common">Tobacco hawkmoth</name>
    <name type="synonym">Tobacco hornworm</name>
    <dbReference type="NCBI Taxonomy" id="7130"/>
    <lineage>
        <taxon>Eukaryota</taxon>
        <taxon>Metazoa</taxon>
        <taxon>Ecdysozoa</taxon>
        <taxon>Arthropoda</taxon>
        <taxon>Hexapoda</taxon>
        <taxon>Insecta</taxon>
        <taxon>Pterygota</taxon>
        <taxon>Neoptera</taxon>
        <taxon>Endopterygota</taxon>
        <taxon>Lepidoptera</taxon>
        <taxon>Glossata</taxon>
        <taxon>Ditrysia</taxon>
        <taxon>Bombycoidea</taxon>
        <taxon>Sphingidae</taxon>
        <taxon>Sphinginae</taxon>
        <taxon>Sphingini</taxon>
        <taxon>Manduca</taxon>
    </lineage>
</organism>
<accession>A0A922CWY2</accession>
<sequence length="91" mass="10273">ILNDADCFPLNTKKWNPVTEKKTTDLASGSRFKRHQYFVNDVRNNDLGTNSDIPNSQWIGQLSQIPNNDILRPTFDGSLLVSPPAEDEEVD</sequence>
<proteinExistence type="predicted"/>
<dbReference type="EMBL" id="JH668865">
    <property type="protein sequence ID" value="KAG6462575.1"/>
    <property type="molecule type" value="Genomic_DNA"/>
</dbReference>
<dbReference type="AlphaFoldDB" id="A0A922CWY2"/>
<feature type="non-terminal residue" evidence="1">
    <location>
        <position position="1"/>
    </location>
</feature>
<dbReference type="Proteomes" id="UP000791440">
    <property type="component" value="Unassembled WGS sequence"/>
</dbReference>
<reference evidence="1" key="1">
    <citation type="journal article" date="2016" name="Insect Biochem. Mol. Biol.">
        <title>Multifaceted biological insights from a draft genome sequence of the tobacco hornworm moth, Manduca sexta.</title>
        <authorList>
            <person name="Kanost M.R."/>
            <person name="Arrese E.L."/>
            <person name="Cao X."/>
            <person name="Chen Y.R."/>
            <person name="Chellapilla S."/>
            <person name="Goldsmith M.R."/>
            <person name="Grosse-Wilde E."/>
            <person name="Heckel D.G."/>
            <person name="Herndon N."/>
            <person name="Jiang H."/>
            <person name="Papanicolaou A."/>
            <person name="Qu J."/>
            <person name="Soulages J.L."/>
            <person name="Vogel H."/>
            <person name="Walters J."/>
            <person name="Waterhouse R.M."/>
            <person name="Ahn S.J."/>
            <person name="Almeida F.C."/>
            <person name="An C."/>
            <person name="Aqrawi P."/>
            <person name="Bretschneider A."/>
            <person name="Bryant W.B."/>
            <person name="Bucks S."/>
            <person name="Chao H."/>
            <person name="Chevignon G."/>
            <person name="Christen J.M."/>
            <person name="Clarke D.F."/>
            <person name="Dittmer N.T."/>
            <person name="Ferguson L.C.F."/>
            <person name="Garavelou S."/>
            <person name="Gordon K.H.J."/>
            <person name="Gunaratna R.T."/>
            <person name="Han Y."/>
            <person name="Hauser F."/>
            <person name="He Y."/>
            <person name="Heidel-Fischer H."/>
            <person name="Hirsh A."/>
            <person name="Hu Y."/>
            <person name="Jiang H."/>
            <person name="Kalra D."/>
            <person name="Klinner C."/>
            <person name="Konig C."/>
            <person name="Kovar C."/>
            <person name="Kroll A.R."/>
            <person name="Kuwar S.S."/>
            <person name="Lee S.L."/>
            <person name="Lehman R."/>
            <person name="Li K."/>
            <person name="Li Z."/>
            <person name="Liang H."/>
            <person name="Lovelace S."/>
            <person name="Lu Z."/>
            <person name="Mansfield J.H."/>
            <person name="McCulloch K.J."/>
            <person name="Mathew T."/>
            <person name="Morton B."/>
            <person name="Muzny D.M."/>
            <person name="Neunemann D."/>
            <person name="Ongeri F."/>
            <person name="Pauchet Y."/>
            <person name="Pu L.L."/>
            <person name="Pyrousis I."/>
            <person name="Rao X.J."/>
            <person name="Redding A."/>
            <person name="Roesel C."/>
            <person name="Sanchez-Gracia A."/>
            <person name="Schaack S."/>
            <person name="Shukla A."/>
            <person name="Tetreau G."/>
            <person name="Wang Y."/>
            <person name="Xiong G.H."/>
            <person name="Traut W."/>
            <person name="Walsh T.K."/>
            <person name="Worley K.C."/>
            <person name="Wu D."/>
            <person name="Wu W."/>
            <person name="Wu Y.Q."/>
            <person name="Zhang X."/>
            <person name="Zou Z."/>
            <person name="Zucker H."/>
            <person name="Briscoe A.D."/>
            <person name="Burmester T."/>
            <person name="Clem R.J."/>
            <person name="Feyereisen R."/>
            <person name="Grimmelikhuijzen C.J.P."/>
            <person name="Hamodrakas S.J."/>
            <person name="Hansson B.S."/>
            <person name="Huguet E."/>
            <person name="Jermiin L.S."/>
            <person name="Lan Q."/>
            <person name="Lehman H.K."/>
            <person name="Lorenzen M."/>
            <person name="Merzendorfer H."/>
            <person name="Michalopoulos I."/>
            <person name="Morton D.B."/>
            <person name="Muthukrishnan S."/>
            <person name="Oakeshott J.G."/>
            <person name="Palmer W."/>
            <person name="Park Y."/>
            <person name="Passarelli A.L."/>
            <person name="Rozas J."/>
            <person name="Schwartz L.M."/>
            <person name="Smith W."/>
            <person name="Southgate A."/>
            <person name="Vilcinskas A."/>
            <person name="Vogt R."/>
            <person name="Wang P."/>
            <person name="Werren J."/>
            <person name="Yu X.Q."/>
            <person name="Zhou J.J."/>
            <person name="Brown S.J."/>
            <person name="Scherer S.E."/>
            <person name="Richards S."/>
            <person name="Blissard G.W."/>
        </authorList>
    </citation>
    <scope>NUCLEOTIDE SEQUENCE</scope>
</reference>
<reference evidence="1" key="2">
    <citation type="submission" date="2020-12" db="EMBL/GenBank/DDBJ databases">
        <authorList>
            <person name="Kanost M."/>
        </authorList>
    </citation>
    <scope>NUCLEOTIDE SEQUENCE</scope>
</reference>
<evidence type="ECO:0000313" key="2">
    <source>
        <dbReference type="Proteomes" id="UP000791440"/>
    </source>
</evidence>
<gene>
    <name evidence="1" type="ORF">O3G_MSEX013347</name>
</gene>
<keyword evidence="2" id="KW-1185">Reference proteome</keyword>
<comment type="caution">
    <text evidence="1">The sequence shown here is derived from an EMBL/GenBank/DDBJ whole genome shotgun (WGS) entry which is preliminary data.</text>
</comment>
<protein>
    <submittedName>
        <fullName evidence="1">Uncharacterized protein</fullName>
    </submittedName>
</protein>
<evidence type="ECO:0000313" key="1">
    <source>
        <dbReference type="EMBL" id="KAG6462575.1"/>
    </source>
</evidence>
<name>A0A922CWY2_MANSE</name>